<dbReference type="NCBIfam" id="NF010396">
    <property type="entry name" value="PRK13824.1"/>
    <property type="match status" value="1"/>
</dbReference>
<dbReference type="EMBL" id="JABUFE010000029">
    <property type="protein sequence ID" value="NSX56995.1"/>
    <property type="molecule type" value="Genomic_DNA"/>
</dbReference>
<evidence type="ECO:0000259" key="1">
    <source>
        <dbReference type="Pfam" id="PF03428"/>
    </source>
</evidence>
<gene>
    <name evidence="3" type="ORF">HRQ87_19630</name>
</gene>
<dbReference type="InterPro" id="IPR021760">
    <property type="entry name" value="RepC_C"/>
</dbReference>
<evidence type="ECO:0000259" key="2">
    <source>
        <dbReference type="Pfam" id="PF11800"/>
    </source>
</evidence>
<dbReference type="InterPro" id="IPR047611">
    <property type="entry name" value="RepABC_RepC"/>
</dbReference>
<sequence>MQRLTTTPFGQRMISAGLLATESLAAQKPDVPQYNKWELFRNLCTARVAFGITDRDLTVLNALLTFHKPDALTEDDNLIVFPSNAALSTRAHGMAESTLRRHLAALCQAGLILRHDSPNGKRYATRGEGGELVRAFGFDLAPLLIRAMEIADAAQQAERGALALKRLREEAVLMARDVWKLIEFGMAEGIKADWQALTARLAPLQAALRRKLAHGDLMDLKPVLATLLNDVRKCFDILNETEKMSGNVARNERHYQNSNTDSCEFEPCLEKSKGVEPEVSDDPEPDMDKLPPKMPLGLILKACPDILDYAQGDIRHWHQLCATADFVRGMMGISPHAWAQSQTVMGRENAAIVLAGILQRMSQINSPGGYLRVLTHKAQDGAFSPGPMIMALLNSDQSKAA</sequence>
<keyword evidence="4" id="KW-1185">Reference proteome</keyword>
<feature type="domain" description="Plasmid replication protein C C-terminal" evidence="2">
    <location>
        <begin position="295"/>
        <end position="394"/>
    </location>
</feature>
<dbReference type="InterPro" id="IPR005090">
    <property type="entry name" value="RepC_N"/>
</dbReference>
<name>A0ABX2IZW5_9RHOB</name>
<dbReference type="NCBIfam" id="NF040974">
    <property type="entry name" value="RepABC_RepC"/>
    <property type="match status" value="1"/>
</dbReference>
<protein>
    <submittedName>
        <fullName evidence="3">Replication initiation protein RepC</fullName>
    </submittedName>
</protein>
<reference evidence="3 4" key="1">
    <citation type="submission" date="2020-06" db="EMBL/GenBank/DDBJ databases">
        <title>Sulfitobacter algicola sp. nov., isolated from green algae.</title>
        <authorList>
            <person name="Wang C."/>
        </authorList>
    </citation>
    <scope>NUCLEOTIDE SEQUENCE [LARGE SCALE GENOMIC DNA]</scope>
    <source>
        <strain evidence="3 4">1151</strain>
    </source>
</reference>
<evidence type="ECO:0000313" key="3">
    <source>
        <dbReference type="EMBL" id="NSX56995.1"/>
    </source>
</evidence>
<proteinExistence type="predicted"/>
<feature type="domain" description="Plasmid replication protein C N-terminal" evidence="1">
    <location>
        <begin position="12"/>
        <end position="185"/>
    </location>
</feature>
<dbReference type="SUPFAM" id="SSF46785">
    <property type="entry name" value="Winged helix' DNA-binding domain"/>
    <property type="match status" value="1"/>
</dbReference>
<dbReference type="InterPro" id="IPR036390">
    <property type="entry name" value="WH_DNA-bd_sf"/>
</dbReference>
<dbReference type="RefSeq" id="WP_174140146.1">
    <property type="nucleotide sequence ID" value="NZ_JABUFE010000029.1"/>
</dbReference>
<dbReference type="Pfam" id="PF03428">
    <property type="entry name" value="RP-C"/>
    <property type="match status" value="1"/>
</dbReference>
<accession>A0ABX2IZW5</accession>
<dbReference type="Pfam" id="PF11800">
    <property type="entry name" value="RP-C_C"/>
    <property type="match status" value="1"/>
</dbReference>
<dbReference type="Proteomes" id="UP000777935">
    <property type="component" value="Unassembled WGS sequence"/>
</dbReference>
<organism evidence="3 4">
    <name type="scientific">Parasulfitobacter algicola</name>
    <dbReference type="NCBI Taxonomy" id="2614809"/>
    <lineage>
        <taxon>Bacteria</taxon>
        <taxon>Pseudomonadati</taxon>
        <taxon>Pseudomonadota</taxon>
        <taxon>Alphaproteobacteria</taxon>
        <taxon>Rhodobacterales</taxon>
        <taxon>Roseobacteraceae</taxon>
        <taxon>Parasulfitobacter</taxon>
    </lineage>
</organism>
<comment type="caution">
    <text evidence="3">The sequence shown here is derived from an EMBL/GenBank/DDBJ whole genome shotgun (WGS) entry which is preliminary data.</text>
</comment>
<evidence type="ECO:0000313" key="4">
    <source>
        <dbReference type="Proteomes" id="UP000777935"/>
    </source>
</evidence>